<dbReference type="Proteomes" id="UP000294155">
    <property type="component" value="Unassembled WGS sequence"/>
</dbReference>
<gene>
    <name evidence="1" type="ORF">EWM57_07320</name>
</gene>
<dbReference type="RefSeq" id="WP_129920487.1">
    <property type="nucleotide sequence ID" value="NZ_SEWE01000011.1"/>
</dbReference>
<sequence>MRIRKKVQWSPPAHADRFAALSGFVQAAEDEGWSEAEVQFVIDEVVEARDEAEVQAIWQDYTKPAIRP</sequence>
<name>A0A4Q5LCT4_9BACT</name>
<organism evidence="1 2">
    <name type="scientific">Hymenobacter persicinus</name>
    <dbReference type="NCBI Taxonomy" id="2025506"/>
    <lineage>
        <taxon>Bacteria</taxon>
        <taxon>Pseudomonadati</taxon>
        <taxon>Bacteroidota</taxon>
        <taxon>Cytophagia</taxon>
        <taxon>Cytophagales</taxon>
        <taxon>Hymenobacteraceae</taxon>
        <taxon>Hymenobacter</taxon>
    </lineage>
</organism>
<evidence type="ECO:0000313" key="1">
    <source>
        <dbReference type="EMBL" id="RYU81043.1"/>
    </source>
</evidence>
<reference evidence="1 2" key="1">
    <citation type="submission" date="2019-02" db="EMBL/GenBank/DDBJ databases">
        <title>Bacterial novel species isolated from soil.</title>
        <authorList>
            <person name="Jung H.-Y."/>
        </authorList>
    </citation>
    <scope>NUCLEOTIDE SEQUENCE [LARGE SCALE GENOMIC DNA]</scope>
    <source>
        <strain evidence="1 2">1-3-3-3</strain>
    </source>
</reference>
<accession>A0A4Q5LCT4</accession>
<dbReference type="AlphaFoldDB" id="A0A4Q5LCT4"/>
<protein>
    <submittedName>
        <fullName evidence="1">Uncharacterized protein</fullName>
    </submittedName>
</protein>
<keyword evidence="2" id="KW-1185">Reference proteome</keyword>
<proteinExistence type="predicted"/>
<evidence type="ECO:0000313" key="2">
    <source>
        <dbReference type="Proteomes" id="UP000294155"/>
    </source>
</evidence>
<dbReference type="OrthoDB" id="853805at2"/>
<comment type="caution">
    <text evidence="1">The sequence shown here is derived from an EMBL/GenBank/DDBJ whole genome shotgun (WGS) entry which is preliminary data.</text>
</comment>
<dbReference type="EMBL" id="SEWE01000011">
    <property type="protein sequence ID" value="RYU81043.1"/>
    <property type="molecule type" value="Genomic_DNA"/>
</dbReference>